<gene>
    <name evidence="1" type="ORF">OICFNHDK_3866</name>
</gene>
<protein>
    <recommendedName>
        <fullName evidence="3">DNA repair protein</fullName>
    </recommendedName>
</protein>
<reference evidence="1" key="2">
    <citation type="submission" date="2021-08" db="EMBL/GenBank/DDBJ databases">
        <authorList>
            <person name="Tani A."/>
            <person name="Ola A."/>
            <person name="Ogura Y."/>
            <person name="Katsura K."/>
            <person name="Hayashi T."/>
        </authorList>
    </citation>
    <scope>NUCLEOTIDE SEQUENCE</scope>
    <source>
        <strain evidence="1">DSM 21893</strain>
    </source>
</reference>
<dbReference type="EMBL" id="BPQF01000021">
    <property type="protein sequence ID" value="GJD41383.1"/>
    <property type="molecule type" value="Genomic_DNA"/>
</dbReference>
<evidence type="ECO:0000313" key="1">
    <source>
        <dbReference type="EMBL" id="GJD41383.1"/>
    </source>
</evidence>
<keyword evidence="2" id="KW-1185">Reference proteome</keyword>
<proteinExistence type="predicted"/>
<accession>A0AAV4ZCS4</accession>
<dbReference type="Proteomes" id="UP001055307">
    <property type="component" value="Unassembled WGS sequence"/>
</dbReference>
<dbReference type="AlphaFoldDB" id="A0AAV4ZCS4"/>
<evidence type="ECO:0008006" key="3">
    <source>
        <dbReference type="Google" id="ProtNLM"/>
    </source>
</evidence>
<name>A0AAV4ZCS4_9HYPH</name>
<comment type="caution">
    <text evidence="1">The sequence shown here is derived from an EMBL/GenBank/DDBJ whole genome shotgun (WGS) entry which is preliminary data.</text>
</comment>
<dbReference type="RefSeq" id="WP_308445002.1">
    <property type="nucleotide sequence ID" value="NZ_BPQF01000021.1"/>
</dbReference>
<organism evidence="1 2">
    <name type="scientific">Methylobacterium bullatum</name>
    <dbReference type="NCBI Taxonomy" id="570505"/>
    <lineage>
        <taxon>Bacteria</taxon>
        <taxon>Pseudomonadati</taxon>
        <taxon>Pseudomonadota</taxon>
        <taxon>Alphaproteobacteria</taxon>
        <taxon>Hyphomicrobiales</taxon>
        <taxon>Methylobacteriaceae</taxon>
        <taxon>Methylobacterium</taxon>
    </lineage>
</organism>
<reference evidence="1" key="1">
    <citation type="journal article" date="2016" name="Front. Microbiol.">
        <title>Genome Sequence of the Piezophilic, Mesophilic Sulfate-Reducing Bacterium Desulfovibrio indicus J2T.</title>
        <authorList>
            <person name="Cao J."/>
            <person name="Maignien L."/>
            <person name="Shao Z."/>
            <person name="Alain K."/>
            <person name="Jebbar M."/>
        </authorList>
    </citation>
    <scope>NUCLEOTIDE SEQUENCE</scope>
    <source>
        <strain evidence="1">DSM 21893</strain>
    </source>
</reference>
<evidence type="ECO:0000313" key="2">
    <source>
        <dbReference type="Proteomes" id="UP001055307"/>
    </source>
</evidence>
<sequence length="45" mass="4820">MPEATSDTLVLIKAAPVGVRRIWKTGYRYSKSGVITVDLGPLATS</sequence>